<dbReference type="Pfam" id="PF06445">
    <property type="entry name" value="GyrI-like"/>
    <property type="match status" value="1"/>
</dbReference>
<feature type="domain" description="GyrI-like small molecule binding" evidence="1">
    <location>
        <begin position="5"/>
        <end position="62"/>
    </location>
</feature>
<sequence>MGEVADGLQILDFPKSKWVVFDVHGSAPTAMPEAWKHIFSKWVPTSGYELAGIPAIEAYIDPDPYHIDALNQIWLAII</sequence>
<organism evidence="2 3">
    <name type="scientific">Niallia endozanthoxylica</name>
    <dbReference type="NCBI Taxonomy" id="2036016"/>
    <lineage>
        <taxon>Bacteria</taxon>
        <taxon>Bacillati</taxon>
        <taxon>Bacillota</taxon>
        <taxon>Bacilli</taxon>
        <taxon>Bacillales</taxon>
        <taxon>Bacillaceae</taxon>
        <taxon>Niallia</taxon>
    </lineage>
</organism>
<dbReference type="AlphaFoldDB" id="A0A5J5HJ74"/>
<comment type="caution">
    <text evidence="2">The sequence shown here is derived from an EMBL/GenBank/DDBJ whole genome shotgun (WGS) entry which is preliminary data.</text>
</comment>
<evidence type="ECO:0000313" key="2">
    <source>
        <dbReference type="EMBL" id="KAA9019554.1"/>
    </source>
</evidence>
<dbReference type="InterPro" id="IPR011256">
    <property type="entry name" value="Reg_factor_effector_dom_sf"/>
</dbReference>
<evidence type="ECO:0000313" key="3">
    <source>
        <dbReference type="Proteomes" id="UP000326671"/>
    </source>
</evidence>
<protein>
    <recommendedName>
        <fullName evidence="1">GyrI-like small molecule binding domain-containing protein</fullName>
    </recommendedName>
</protein>
<name>A0A5J5HJ74_9BACI</name>
<dbReference type="RefSeq" id="WP_150441711.1">
    <property type="nucleotide sequence ID" value="NZ_VYKL01000031.1"/>
</dbReference>
<dbReference type="Proteomes" id="UP000326671">
    <property type="component" value="Unassembled WGS sequence"/>
</dbReference>
<reference evidence="2 3" key="1">
    <citation type="submission" date="2019-09" db="EMBL/GenBank/DDBJ databases">
        <title>Whole genome sequences of isolates from the Mars Exploration Rovers.</title>
        <authorList>
            <person name="Seuylemezian A."/>
            <person name="Vaishampayan P."/>
        </authorList>
    </citation>
    <scope>NUCLEOTIDE SEQUENCE [LARGE SCALE GENOMIC DNA]</scope>
    <source>
        <strain evidence="2 3">MER_TA_151</strain>
    </source>
</reference>
<dbReference type="OrthoDB" id="9801123at2"/>
<dbReference type="InterPro" id="IPR029442">
    <property type="entry name" value="GyrI-like"/>
</dbReference>
<evidence type="ECO:0000259" key="1">
    <source>
        <dbReference type="Pfam" id="PF06445"/>
    </source>
</evidence>
<accession>A0A5J5HJ74</accession>
<dbReference type="SUPFAM" id="SSF55136">
    <property type="entry name" value="Probable bacterial effector-binding domain"/>
    <property type="match status" value="1"/>
</dbReference>
<dbReference type="Gene3D" id="3.20.80.10">
    <property type="entry name" value="Regulatory factor, effector binding domain"/>
    <property type="match status" value="1"/>
</dbReference>
<dbReference type="EMBL" id="VYKL01000031">
    <property type="protein sequence ID" value="KAA9019554.1"/>
    <property type="molecule type" value="Genomic_DNA"/>
</dbReference>
<gene>
    <name evidence="2" type="ORF">F4V44_19190</name>
</gene>
<proteinExistence type="predicted"/>
<keyword evidence="3" id="KW-1185">Reference proteome</keyword>